<feature type="domain" description="MobA-like NTP transferase" evidence="1">
    <location>
        <begin position="11"/>
        <end position="182"/>
    </location>
</feature>
<reference evidence="2 3" key="1">
    <citation type="submission" date="2016-12" db="EMBL/GenBank/DDBJ databases">
        <authorList>
            <person name="Song W.-J."/>
            <person name="Kurnit D.M."/>
        </authorList>
    </citation>
    <scope>NUCLEOTIDE SEQUENCE [LARGE SCALE GENOMIC DNA]</scope>
    <source>
        <strain evidence="2 3">DSM 11393</strain>
    </source>
</reference>
<dbReference type="InterPro" id="IPR025877">
    <property type="entry name" value="MobA-like_NTP_Trfase"/>
</dbReference>
<name>A0A1M7TJ65_9BACT</name>
<dbReference type="PANTHER" id="PTHR43777:SF1">
    <property type="entry name" value="MOLYBDENUM COFACTOR CYTIDYLYLTRANSFERASE"/>
    <property type="match status" value="1"/>
</dbReference>
<accession>A0A1M7TJ65</accession>
<evidence type="ECO:0000313" key="3">
    <source>
        <dbReference type="Proteomes" id="UP000186469"/>
    </source>
</evidence>
<dbReference type="SUPFAM" id="SSF53448">
    <property type="entry name" value="Nucleotide-diphospho-sugar transferases"/>
    <property type="match status" value="1"/>
</dbReference>
<dbReference type="PANTHER" id="PTHR43777">
    <property type="entry name" value="MOLYBDENUM COFACTOR CYTIDYLYLTRANSFERASE"/>
    <property type="match status" value="1"/>
</dbReference>
<evidence type="ECO:0000313" key="2">
    <source>
        <dbReference type="EMBL" id="SHN70751.1"/>
    </source>
</evidence>
<dbReference type="GO" id="GO:0016779">
    <property type="term" value="F:nucleotidyltransferase activity"/>
    <property type="evidence" value="ECO:0007669"/>
    <property type="project" value="UniProtKB-KW"/>
</dbReference>
<keyword evidence="3" id="KW-1185">Reference proteome</keyword>
<dbReference type="CDD" id="cd04182">
    <property type="entry name" value="GT_2_like_f"/>
    <property type="match status" value="1"/>
</dbReference>
<protein>
    <submittedName>
        <fullName evidence="2">Molybdenum cofactor cytidylyltransferase</fullName>
    </submittedName>
</protein>
<dbReference type="STRING" id="1121455.SAMN02745728_02093"/>
<dbReference type="AlphaFoldDB" id="A0A1M7TJ65"/>
<dbReference type="Pfam" id="PF12804">
    <property type="entry name" value="NTP_transf_3"/>
    <property type="match status" value="1"/>
</dbReference>
<sequence>MSDPLVAILALAAGAGSRLGGAKQLLPFKDKPLLAHSLLAVNKMIGVKIKACVLGCEASAVQNALLKIPSLHSDWVFLDNKNWNKGQSTSLSMGLDWLLKHKEAERIDAVLVLLGDMPLVQPETIDNILNAYTKAWRNGHKMQAVIPMHKNKRGNPVLLAKSLFPELMNISGDKGARKVLHSVHPKLFLPVNDQGVLRDIDTPEDYAGLCSE</sequence>
<dbReference type="RefSeq" id="WP_072697769.1">
    <property type="nucleotide sequence ID" value="NZ_FRDI01000013.1"/>
</dbReference>
<dbReference type="Proteomes" id="UP000186469">
    <property type="component" value="Unassembled WGS sequence"/>
</dbReference>
<gene>
    <name evidence="2" type="ORF">SAMN02745728_02093</name>
</gene>
<evidence type="ECO:0000259" key="1">
    <source>
        <dbReference type="Pfam" id="PF12804"/>
    </source>
</evidence>
<dbReference type="Gene3D" id="3.90.550.10">
    <property type="entry name" value="Spore Coat Polysaccharide Biosynthesis Protein SpsA, Chain A"/>
    <property type="match status" value="1"/>
</dbReference>
<keyword evidence="2" id="KW-0548">Nucleotidyltransferase</keyword>
<proteinExistence type="predicted"/>
<keyword evidence="2" id="KW-0808">Transferase</keyword>
<organism evidence="2 3">
    <name type="scientific">Desulfovibrio litoralis DSM 11393</name>
    <dbReference type="NCBI Taxonomy" id="1121455"/>
    <lineage>
        <taxon>Bacteria</taxon>
        <taxon>Pseudomonadati</taxon>
        <taxon>Thermodesulfobacteriota</taxon>
        <taxon>Desulfovibrionia</taxon>
        <taxon>Desulfovibrionales</taxon>
        <taxon>Desulfovibrionaceae</taxon>
        <taxon>Desulfovibrio</taxon>
    </lineage>
</organism>
<dbReference type="InterPro" id="IPR029044">
    <property type="entry name" value="Nucleotide-diphossugar_trans"/>
</dbReference>
<dbReference type="EMBL" id="FRDI01000013">
    <property type="protein sequence ID" value="SHN70751.1"/>
    <property type="molecule type" value="Genomic_DNA"/>
</dbReference>